<feature type="transmembrane region" description="Helical" evidence="5">
    <location>
        <begin position="195"/>
        <end position="214"/>
    </location>
</feature>
<dbReference type="Gene3D" id="1.20.1250.20">
    <property type="entry name" value="MFS general substrate transporter like domains"/>
    <property type="match status" value="1"/>
</dbReference>
<dbReference type="InterPro" id="IPR050549">
    <property type="entry name" value="MFS_Trehalose_Transporter"/>
</dbReference>
<feature type="transmembrane region" description="Helical" evidence="5">
    <location>
        <begin position="252"/>
        <end position="274"/>
    </location>
</feature>
<feature type="transmembrane region" description="Helical" evidence="5">
    <location>
        <begin position="484"/>
        <end position="509"/>
    </location>
</feature>
<accession>A0A7R8UXR1</accession>
<dbReference type="InParanoid" id="A0A7R8UXR1"/>
<evidence type="ECO:0000256" key="4">
    <source>
        <dbReference type="ARBA" id="ARBA00023136"/>
    </source>
</evidence>
<dbReference type="FunFam" id="1.20.1250.20:FF:000249">
    <property type="entry name" value="facilitated trehalose transporter Tret1"/>
    <property type="match status" value="1"/>
</dbReference>
<feature type="transmembrane region" description="Helical" evidence="5">
    <location>
        <begin position="372"/>
        <end position="392"/>
    </location>
</feature>
<proteinExistence type="predicted"/>
<feature type="transmembrane region" description="Helical" evidence="5">
    <location>
        <begin position="412"/>
        <end position="429"/>
    </location>
</feature>
<evidence type="ECO:0000256" key="3">
    <source>
        <dbReference type="ARBA" id="ARBA00022989"/>
    </source>
</evidence>
<protein>
    <recommendedName>
        <fullName evidence="6">Major facilitator superfamily (MFS) profile domain-containing protein</fullName>
    </recommendedName>
</protein>
<sequence length="588" mass="65200">MHCHNDNSKLTGRLSIFIQLVSICKSTDEWKEILYLLFVCIYVICIRMKAVDSNFTQTGASAALINDNPKTVRIFGSTSLQCDKNEDAVSDASSFIVNRSDDRETTSNLEDLAKNIKWTDAVPQIIASVIACLTVIPAGINMAYSAILLPQLQEPSSPIPITKHEASWIASLVTISLPLGSLAVGPLMDRFGRKALLIATCIPFFACWLLIGTAKGIYTIYIARVLAGASAGLTTVALVYTSEVTHPKMRPMLLGLNSVFVSFGILLTCFLSLFFTWRTIAFIFAGISGASIFCLLLLPESPYWVITFRENQLDLARRSIRWIYKDARVSEYHLSTIIESKQGQGYQPVNKDQVQPKSGFSIYLEPRVYKPLLMLLFLFLFQQLSGAYVIIFYAVNLFLKIGGNFGEGLDEYGALLLLGAIRFIMSIVASGCSRKFGRRPLMIISGLGMTISTLTAGLYMYYMELIDQKHIKDTGVLPGKSDDLFLLICLLAYVCMGALGILVIPWTLIGEVLPTEVKGKLGGFVISVAYVMMFAVVKVFPFTMDLFGVQGIFYLFATTSFLGVAYAYIFLPETFGKSFSEIERFFTR</sequence>
<dbReference type="SUPFAM" id="SSF103473">
    <property type="entry name" value="MFS general substrate transporter"/>
    <property type="match status" value="1"/>
</dbReference>
<reference evidence="7 8" key="1">
    <citation type="submission" date="2020-11" db="EMBL/GenBank/DDBJ databases">
        <authorList>
            <person name="Wallbank WR R."/>
            <person name="Pardo Diaz C."/>
            <person name="Kozak K."/>
            <person name="Martin S."/>
            <person name="Jiggins C."/>
            <person name="Moest M."/>
            <person name="Warren A I."/>
            <person name="Generalovic N T."/>
            <person name="Byers J.R.P. K."/>
            <person name="Montejo-Kovacevich G."/>
            <person name="Yen C E."/>
        </authorList>
    </citation>
    <scope>NUCLEOTIDE SEQUENCE [LARGE SCALE GENOMIC DNA]</scope>
</reference>
<dbReference type="Pfam" id="PF00083">
    <property type="entry name" value="Sugar_tr"/>
    <property type="match status" value="1"/>
</dbReference>
<evidence type="ECO:0000256" key="5">
    <source>
        <dbReference type="SAM" id="Phobius"/>
    </source>
</evidence>
<feature type="transmembrane region" description="Helical" evidence="5">
    <location>
        <begin position="167"/>
        <end position="188"/>
    </location>
</feature>
<evidence type="ECO:0000256" key="2">
    <source>
        <dbReference type="ARBA" id="ARBA00022692"/>
    </source>
</evidence>
<dbReference type="InterPro" id="IPR020846">
    <property type="entry name" value="MFS_dom"/>
</dbReference>
<feature type="transmembrane region" description="Helical" evidence="5">
    <location>
        <begin position="280"/>
        <end position="299"/>
    </location>
</feature>
<dbReference type="PROSITE" id="PS00216">
    <property type="entry name" value="SUGAR_TRANSPORT_1"/>
    <property type="match status" value="1"/>
</dbReference>
<dbReference type="InterPro" id="IPR005828">
    <property type="entry name" value="MFS_sugar_transport-like"/>
</dbReference>
<feature type="domain" description="Major facilitator superfamily (MFS) profile" evidence="6">
    <location>
        <begin position="127"/>
        <end position="575"/>
    </location>
</feature>
<dbReference type="PANTHER" id="PTHR48021:SF32">
    <property type="entry name" value="FACILITATED TREHALOSE TRANSPORTER TRET1-2 HOMOLOG-LIKE PROTEIN"/>
    <property type="match status" value="1"/>
</dbReference>
<feature type="transmembrane region" description="Helical" evidence="5">
    <location>
        <begin position="441"/>
        <end position="462"/>
    </location>
</feature>
<keyword evidence="2 5" id="KW-0812">Transmembrane</keyword>
<organism evidence="7 8">
    <name type="scientific">Hermetia illucens</name>
    <name type="common">Black soldier fly</name>
    <dbReference type="NCBI Taxonomy" id="343691"/>
    <lineage>
        <taxon>Eukaryota</taxon>
        <taxon>Metazoa</taxon>
        <taxon>Ecdysozoa</taxon>
        <taxon>Arthropoda</taxon>
        <taxon>Hexapoda</taxon>
        <taxon>Insecta</taxon>
        <taxon>Pterygota</taxon>
        <taxon>Neoptera</taxon>
        <taxon>Endopterygota</taxon>
        <taxon>Diptera</taxon>
        <taxon>Brachycera</taxon>
        <taxon>Stratiomyomorpha</taxon>
        <taxon>Stratiomyidae</taxon>
        <taxon>Hermetiinae</taxon>
        <taxon>Hermetia</taxon>
    </lineage>
</organism>
<feature type="transmembrane region" description="Helical" evidence="5">
    <location>
        <begin position="521"/>
        <end position="540"/>
    </location>
</feature>
<dbReference type="InterPro" id="IPR036259">
    <property type="entry name" value="MFS_trans_sf"/>
</dbReference>
<keyword evidence="3 5" id="KW-1133">Transmembrane helix</keyword>
<keyword evidence="4 5" id="KW-0472">Membrane</keyword>
<evidence type="ECO:0000256" key="1">
    <source>
        <dbReference type="ARBA" id="ARBA00004141"/>
    </source>
</evidence>
<dbReference type="GO" id="GO:0016020">
    <property type="term" value="C:membrane"/>
    <property type="evidence" value="ECO:0007669"/>
    <property type="project" value="UniProtKB-SubCell"/>
</dbReference>
<dbReference type="OrthoDB" id="6612291at2759"/>
<gene>
    <name evidence="7" type="ORF">HERILL_LOCUS11650</name>
</gene>
<feature type="transmembrane region" description="Helical" evidence="5">
    <location>
        <begin position="125"/>
        <end position="147"/>
    </location>
</feature>
<dbReference type="EMBL" id="LR899012">
    <property type="protein sequence ID" value="CAD7089070.1"/>
    <property type="molecule type" value="Genomic_DNA"/>
</dbReference>
<evidence type="ECO:0000313" key="8">
    <source>
        <dbReference type="Proteomes" id="UP000594454"/>
    </source>
</evidence>
<feature type="transmembrane region" description="Helical" evidence="5">
    <location>
        <begin position="220"/>
        <end position="240"/>
    </location>
</feature>
<name>A0A7R8UXR1_HERIL</name>
<comment type="subcellular location">
    <subcellularLocation>
        <location evidence="1">Membrane</location>
        <topology evidence="1">Multi-pass membrane protein</topology>
    </subcellularLocation>
</comment>
<dbReference type="AlphaFoldDB" id="A0A7R8UXR1"/>
<dbReference type="InterPro" id="IPR005829">
    <property type="entry name" value="Sugar_transporter_CS"/>
</dbReference>
<dbReference type="PROSITE" id="PS50850">
    <property type="entry name" value="MFS"/>
    <property type="match status" value="1"/>
</dbReference>
<evidence type="ECO:0000313" key="7">
    <source>
        <dbReference type="EMBL" id="CAD7089070.1"/>
    </source>
</evidence>
<dbReference type="Proteomes" id="UP000594454">
    <property type="component" value="Chromosome 4"/>
</dbReference>
<keyword evidence="8" id="KW-1185">Reference proteome</keyword>
<dbReference type="PANTHER" id="PTHR48021">
    <property type="match status" value="1"/>
</dbReference>
<evidence type="ECO:0000259" key="6">
    <source>
        <dbReference type="PROSITE" id="PS50850"/>
    </source>
</evidence>
<dbReference type="GO" id="GO:0022857">
    <property type="term" value="F:transmembrane transporter activity"/>
    <property type="evidence" value="ECO:0007669"/>
    <property type="project" value="InterPro"/>
</dbReference>
<feature type="transmembrane region" description="Helical" evidence="5">
    <location>
        <begin position="552"/>
        <end position="571"/>
    </location>
</feature>